<dbReference type="Proteomes" id="UP000309170">
    <property type="component" value="Unassembled WGS sequence"/>
</dbReference>
<protein>
    <submittedName>
        <fullName evidence="2">Nuclear transport factor 2 family protein</fullName>
    </submittedName>
</protein>
<reference evidence="2 3" key="1">
    <citation type="journal article" date="2019" name="Environ. Microbiol.">
        <title>An active ?-lactamase is a part of an orchestrated cell wall stress resistance network of Bacillus subtilis and related rhizosphere species.</title>
        <authorList>
            <person name="Bucher T."/>
            <person name="Keren-Paz A."/>
            <person name="Hausser J."/>
            <person name="Olender T."/>
            <person name="Cytryn E."/>
            <person name="Kolodkin-Gal I."/>
        </authorList>
    </citation>
    <scope>NUCLEOTIDE SEQUENCE [LARGE SCALE GENOMIC DNA]</scope>
    <source>
        <strain evidence="2 3">I4</strain>
    </source>
</reference>
<accession>A0A9X8ZHD6</accession>
<dbReference type="AlphaFoldDB" id="A0A9X8ZHD6"/>
<dbReference type="InterPro" id="IPR032710">
    <property type="entry name" value="NTF2-like_dom_sf"/>
</dbReference>
<name>A0A9X8ZHD6_9BACI</name>
<dbReference type="EMBL" id="SZNT01000169">
    <property type="protein sequence ID" value="TKH11104.1"/>
    <property type="molecule type" value="Genomic_DNA"/>
</dbReference>
<dbReference type="InterPro" id="IPR027843">
    <property type="entry name" value="DUF4440"/>
</dbReference>
<evidence type="ECO:0000259" key="1">
    <source>
        <dbReference type="Pfam" id="PF14534"/>
    </source>
</evidence>
<gene>
    <name evidence="2" type="ORF">FC678_12840</name>
</gene>
<comment type="caution">
    <text evidence="2">The sequence shown here is derived from an EMBL/GenBank/DDBJ whole genome shotgun (WGS) entry which is preliminary data.</text>
</comment>
<proteinExistence type="predicted"/>
<dbReference type="Gene3D" id="3.10.450.50">
    <property type="match status" value="1"/>
</dbReference>
<dbReference type="Pfam" id="PF14534">
    <property type="entry name" value="DUF4440"/>
    <property type="match status" value="1"/>
</dbReference>
<feature type="domain" description="DUF4440" evidence="1">
    <location>
        <begin position="35"/>
        <end position="139"/>
    </location>
</feature>
<dbReference type="SUPFAM" id="SSF54427">
    <property type="entry name" value="NTF2-like"/>
    <property type="match status" value="1"/>
</dbReference>
<evidence type="ECO:0000313" key="3">
    <source>
        <dbReference type="Proteomes" id="UP000309170"/>
    </source>
</evidence>
<organism evidence="2 3">
    <name type="scientific">Peribacillus simplex</name>
    <dbReference type="NCBI Taxonomy" id="1478"/>
    <lineage>
        <taxon>Bacteria</taxon>
        <taxon>Bacillati</taxon>
        <taxon>Bacillota</taxon>
        <taxon>Bacilli</taxon>
        <taxon>Bacillales</taxon>
        <taxon>Bacillaceae</taxon>
        <taxon>Peribacillus</taxon>
    </lineage>
</organism>
<sequence length="150" mass="17600">MVLKVGRSCITSNQTNLNDEKEVASPYMSEDKQKILAVYHRIDDAMVNKDTETLDYILDDNYVSVHMTGYQQSKQEWLEQIENEEMRYFKTMPQKTTITIDDNIAILICETKIDARIYGFRNTWSMKINMYFEKRGINWYPVNASASSNN</sequence>
<evidence type="ECO:0000313" key="2">
    <source>
        <dbReference type="EMBL" id="TKH11104.1"/>
    </source>
</evidence>